<gene>
    <name evidence="1" type="ORF">DIURU_004610</name>
</gene>
<proteinExistence type="predicted"/>
<sequence>MFALAPVIDDIWEYLDLSSKSSLIEALASTPATAGIAGHLSHRRLKLYLRFDRKAISFDWASNLVDEVLIEDAEQLLKQFSQVDLVLVNEEVVPFEYIQLRMRQLYKNYKNHIRSISLHWAWPQLSEEPWCVKVSSYYSRDSAVRNPVGTECNQILMTKQLPLLNSIGCDGWFPPIQDYPGLRHVKFINIAYCDTQKSFVPPPWLEHLGVVRSSITIKIESPLVELKTLLWEKNTQPVSQVLPGIPHPTSLTTTDRSITNYDHLTSSVTTLSLENPRVLDLSHFTRVDTLTFNGGFQYLDVIDEAVRRQITSLSLESWDVKPEVDFARILTLFPSLKRLRLTECTVVFEPGVNHANLEHLDIQECATDSDSLATDLPKLRSLRLVSSFANRDMGEFIDIGQLPALESCTVWFCTMQTIGGSHTRLQKLEVCSDVNQVDITGFPNLIHIGISSASLTELTVSNPYLKSVVVKECINLQSLQVTSPQVELVDASNVLAVQDLVLPESVTCLVASQPQRVTTDASTSTWMIPPLKSAIFRVHANMLSKEPVSMRFSPATTYVDLEIHAGKRPLDIEFPPHMTGLRCSFVPEDLLRYPLTYLSVNSNRMEEIRLPSTIEHLELRGVGPIPKIVWDTDKANVRYIDLTRYKWTWSDLPLASMPHLAFIKSHKPQTEPGPIPVASS</sequence>
<dbReference type="RefSeq" id="XP_034010574.1">
    <property type="nucleotide sequence ID" value="XM_034157503.1"/>
</dbReference>
<comment type="caution">
    <text evidence="1">The sequence shown here is derived from an EMBL/GenBank/DDBJ whole genome shotgun (WGS) entry which is preliminary data.</text>
</comment>
<reference evidence="1 2" key="1">
    <citation type="submission" date="2019-07" db="EMBL/GenBank/DDBJ databases">
        <title>Genome assembly of two rare yeast pathogens: Diutina rugosa and Trichomonascus ciferrii.</title>
        <authorList>
            <person name="Mixao V."/>
            <person name="Saus E."/>
            <person name="Hansen A."/>
            <person name="Lass-Flor C."/>
            <person name="Gabaldon T."/>
        </authorList>
    </citation>
    <scope>NUCLEOTIDE SEQUENCE [LARGE SCALE GENOMIC DNA]</scope>
    <source>
        <strain evidence="1 2">CBS 613</strain>
    </source>
</reference>
<dbReference type="SUPFAM" id="SSF52058">
    <property type="entry name" value="L domain-like"/>
    <property type="match status" value="1"/>
</dbReference>
<name>A0A642UGN5_DIURU</name>
<dbReference type="EMBL" id="SWFT01000139">
    <property type="protein sequence ID" value="KAA8898590.1"/>
    <property type="molecule type" value="Genomic_DNA"/>
</dbReference>
<dbReference type="GeneID" id="54783261"/>
<dbReference type="InterPro" id="IPR032675">
    <property type="entry name" value="LRR_dom_sf"/>
</dbReference>
<dbReference type="Proteomes" id="UP000449547">
    <property type="component" value="Unassembled WGS sequence"/>
</dbReference>
<evidence type="ECO:0000313" key="1">
    <source>
        <dbReference type="EMBL" id="KAA8898590.1"/>
    </source>
</evidence>
<accession>A0A642UGN5</accession>
<dbReference type="VEuPathDB" id="FungiDB:DIURU_004610"/>
<dbReference type="AlphaFoldDB" id="A0A642UGN5"/>
<protein>
    <submittedName>
        <fullName evidence="1">Uncharacterized protein</fullName>
    </submittedName>
</protein>
<evidence type="ECO:0000313" key="2">
    <source>
        <dbReference type="Proteomes" id="UP000449547"/>
    </source>
</evidence>
<dbReference type="Gene3D" id="3.80.10.10">
    <property type="entry name" value="Ribonuclease Inhibitor"/>
    <property type="match status" value="1"/>
</dbReference>
<organism evidence="1 2">
    <name type="scientific">Diutina rugosa</name>
    <name type="common">Yeast</name>
    <name type="synonym">Candida rugosa</name>
    <dbReference type="NCBI Taxonomy" id="5481"/>
    <lineage>
        <taxon>Eukaryota</taxon>
        <taxon>Fungi</taxon>
        <taxon>Dikarya</taxon>
        <taxon>Ascomycota</taxon>
        <taxon>Saccharomycotina</taxon>
        <taxon>Pichiomycetes</taxon>
        <taxon>Debaryomycetaceae</taxon>
        <taxon>Diutina</taxon>
    </lineage>
</organism>
<keyword evidence="2" id="KW-1185">Reference proteome</keyword>